<dbReference type="OrthoDB" id="5872949at2759"/>
<dbReference type="AlphaFoldDB" id="A0A0N4UU90"/>
<sequence length="102" mass="11727">MKNFRINSNREGLYEIGTNMGTFITGKAISEGGLMHRGEGVDVLKFKHSNRPISSQPVHLPNVEEVWNLERIGINDSIRERDDDRALQLFENSIKLVNNRYE</sequence>
<dbReference type="Proteomes" id="UP000274131">
    <property type="component" value="Unassembled WGS sequence"/>
</dbReference>
<evidence type="ECO:0000313" key="1">
    <source>
        <dbReference type="EMBL" id="VDD85513.1"/>
    </source>
</evidence>
<evidence type="ECO:0000313" key="2">
    <source>
        <dbReference type="Proteomes" id="UP000274131"/>
    </source>
</evidence>
<protein>
    <submittedName>
        <fullName evidence="1 3">Uncharacterized protein</fullName>
    </submittedName>
</protein>
<gene>
    <name evidence="1" type="ORF">EVEC_LOCUS656</name>
</gene>
<dbReference type="WBParaSite" id="EVEC_0000093401-mRNA-1">
    <property type="protein sequence ID" value="EVEC_0000093401-mRNA-1"/>
    <property type="gene ID" value="EVEC_0000093401"/>
</dbReference>
<organism evidence="3">
    <name type="scientific">Enterobius vermicularis</name>
    <name type="common">Human pinworm</name>
    <dbReference type="NCBI Taxonomy" id="51028"/>
    <lineage>
        <taxon>Eukaryota</taxon>
        <taxon>Metazoa</taxon>
        <taxon>Ecdysozoa</taxon>
        <taxon>Nematoda</taxon>
        <taxon>Chromadorea</taxon>
        <taxon>Rhabditida</taxon>
        <taxon>Spirurina</taxon>
        <taxon>Oxyuridomorpha</taxon>
        <taxon>Oxyuroidea</taxon>
        <taxon>Oxyuridae</taxon>
        <taxon>Enterobius</taxon>
    </lineage>
</organism>
<reference evidence="1 2" key="2">
    <citation type="submission" date="2018-10" db="EMBL/GenBank/DDBJ databases">
        <authorList>
            <consortium name="Pathogen Informatics"/>
        </authorList>
    </citation>
    <scope>NUCLEOTIDE SEQUENCE [LARGE SCALE GENOMIC DNA]</scope>
</reference>
<evidence type="ECO:0000313" key="3">
    <source>
        <dbReference type="WBParaSite" id="EVEC_0000093401-mRNA-1"/>
    </source>
</evidence>
<accession>A0A0N4UU90</accession>
<proteinExistence type="predicted"/>
<dbReference type="EMBL" id="UXUI01001906">
    <property type="protein sequence ID" value="VDD85513.1"/>
    <property type="molecule type" value="Genomic_DNA"/>
</dbReference>
<keyword evidence="2" id="KW-1185">Reference proteome</keyword>
<name>A0A0N4UU90_ENTVE</name>
<reference evidence="3" key="1">
    <citation type="submission" date="2017-02" db="UniProtKB">
        <authorList>
            <consortium name="WormBaseParasite"/>
        </authorList>
    </citation>
    <scope>IDENTIFICATION</scope>
</reference>